<protein>
    <recommendedName>
        <fullName evidence="1">CHK kinase-like domain-containing protein</fullName>
    </recommendedName>
</protein>
<proteinExistence type="predicted"/>
<organism evidence="2 3">
    <name type="scientific">Pseudozyma flocculosa</name>
    <dbReference type="NCBI Taxonomy" id="84751"/>
    <lineage>
        <taxon>Eukaryota</taxon>
        <taxon>Fungi</taxon>
        <taxon>Dikarya</taxon>
        <taxon>Basidiomycota</taxon>
        <taxon>Ustilaginomycotina</taxon>
        <taxon>Ustilaginomycetes</taxon>
        <taxon>Ustilaginales</taxon>
        <taxon>Ustilaginaceae</taxon>
        <taxon>Pseudozyma</taxon>
    </lineage>
</organism>
<sequence length="412" mass="45041">MASLPDDVRDALRPLLPPSHSIVHAEHLTDLWAGYGAIFRLTLSSAPPPSSSSSPPPSRYTLILKYIDAPAPSSSSSLSSERKRISYVVETNFYARFRTRLPADVHAPSLVGTALTSRGGRATLLTDLRDGFPEFAEKRATLSPSQVHLAVEWLAKYHATFSGLAQRVDLDDFFPPPSVPSSSPSGTDDGDRTGLWRQGGYTYLSTRLSELAAIAPTSKWGRLGLHKDSPLPYAIDWCLRSPRLRSRLTLCHGDVKAANMAFSSPSSSSSSAGQAVAFYDFQYPGLSLGVQDLAKFFATSIPTSLLSPSASADELLKMYHDILIDALPLDQLGIRDAHEARTQWYPLADLEADFDLALVAWTCFLAGWSGGFWGNVAWLTDRAERLLCDEAWTAAVLQRWRHEGKGEMPDGS</sequence>
<feature type="domain" description="CHK kinase-like" evidence="1">
    <location>
        <begin position="123"/>
        <end position="329"/>
    </location>
</feature>
<dbReference type="PANTHER" id="PTHR11012:SF30">
    <property type="entry name" value="PROTEIN KINASE-LIKE DOMAIN-CONTAINING"/>
    <property type="match status" value="1"/>
</dbReference>
<dbReference type="InterPro" id="IPR015897">
    <property type="entry name" value="CHK_kinase-like"/>
</dbReference>
<dbReference type="EMBL" id="OOIP01000023">
    <property type="protein sequence ID" value="SPO40867.1"/>
    <property type="molecule type" value="Genomic_DNA"/>
</dbReference>
<dbReference type="Pfam" id="PF02958">
    <property type="entry name" value="EcKL"/>
    <property type="match status" value="1"/>
</dbReference>
<dbReference type="PANTHER" id="PTHR11012">
    <property type="entry name" value="PROTEIN KINASE-LIKE DOMAIN-CONTAINING"/>
    <property type="match status" value="1"/>
</dbReference>
<reference evidence="2 3" key="1">
    <citation type="submission" date="2018-03" db="EMBL/GenBank/DDBJ databases">
        <authorList>
            <person name="Guldener U."/>
        </authorList>
    </citation>
    <scope>NUCLEOTIDE SEQUENCE [LARGE SCALE GENOMIC DNA]</scope>
    <source>
        <strain evidence="2 3">DAOM196992</strain>
    </source>
</reference>
<dbReference type="Proteomes" id="UP000323386">
    <property type="component" value="Unassembled WGS sequence"/>
</dbReference>
<keyword evidence="3" id="KW-1185">Reference proteome</keyword>
<dbReference type="SMART" id="SM00587">
    <property type="entry name" value="CHK"/>
    <property type="match status" value="1"/>
</dbReference>
<accession>A0A5C3FB43</accession>
<evidence type="ECO:0000259" key="1">
    <source>
        <dbReference type="SMART" id="SM00587"/>
    </source>
</evidence>
<gene>
    <name evidence="2" type="ORF">PSFLO_06349</name>
</gene>
<name>A0A5C3FB43_9BASI</name>
<dbReference type="Gene3D" id="3.90.1200.10">
    <property type="match status" value="1"/>
</dbReference>
<dbReference type="OrthoDB" id="411145at2759"/>
<dbReference type="InterPro" id="IPR004119">
    <property type="entry name" value="EcKL"/>
</dbReference>
<dbReference type="AlphaFoldDB" id="A0A5C3FB43"/>
<dbReference type="SUPFAM" id="SSF56112">
    <property type="entry name" value="Protein kinase-like (PK-like)"/>
    <property type="match status" value="1"/>
</dbReference>
<evidence type="ECO:0000313" key="3">
    <source>
        <dbReference type="Proteomes" id="UP000323386"/>
    </source>
</evidence>
<dbReference type="InterPro" id="IPR011009">
    <property type="entry name" value="Kinase-like_dom_sf"/>
</dbReference>
<evidence type="ECO:0000313" key="2">
    <source>
        <dbReference type="EMBL" id="SPO40867.1"/>
    </source>
</evidence>